<evidence type="ECO:0000256" key="4">
    <source>
        <dbReference type="ARBA" id="ARBA00022741"/>
    </source>
</evidence>
<dbReference type="GO" id="GO:0051607">
    <property type="term" value="P:defense response to virus"/>
    <property type="evidence" value="ECO:0007669"/>
    <property type="project" value="UniProtKB-ARBA"/>
</dbReference>
<dbReference type="InterPro" id="IPR058922">
    <property type="entry name" value="WHD_DRP"/>
</dbReference>
<dbReference type="FunFam" id="1.10.10.10:FF:000322">
    <property type="entry name" value="Probable disease resistance protein At1g63360"/>
    <property type="match status" value="1"/>
</dbReference>
<dbReference type="Gene3D" id="3.40.50.300">
    <property type="entry name" value="P-loop containing nucleotide triphosphate hydrolases"/>
    <property type="match status" value="1"/>
</dbReference>
<dbReference type="EMBL" id="JACGWN010000001">
    <property type="protein sequence ID" value="KAL0464530.1"/>
    <property type="molecule type" value="Genomic_DNA"/>
</dbReference>
<dbReference type="Gene3D" id="3.80.10.10">
    <property type="entry name" value="Ribonuclease Inhibitor"/>
    <property type="match status" value="1"/>
</dbReference>
<dbReference type="AlphaFoldDB" id="A0AAW2YFU0"/>
<dbReference type="Gene3D" id="1.10.10.10">
    <property type="entry name" value="Winged helix-like DNA-binding domain superfamily/Winged helix DNA-binding domain"/>
    <property type="match status" value="1"/>
</dbReference>
<dbReference type="FunFam" id="3.40.50.300:FF:001091">
    <property type="entry name" value="Probable disease resistance protein At1g61300"/>
    <property type="match status" value="1"/>
</dbReference>
<evidence type="ECO:0000256" key="1">
    <source>
        <dbReference type="ARBA" id="ARBA00008894"/>
    </source>
</evidence>
<dbReference type="GO" id="GO:0043531">
    <property type="term" value="F:ADP binding"/>
    <property type="evidence" value="ECO:0007669"/>
    <property type="project" value="InterPro"/>
</dbReference>
<proteinExistence type="inferred from homology"/>
<reference evidence="9" key="1">
    <citation type="submission" date="2020-06" db="EMBL/GenBank/DDBJ databases">
        <authorList>
            <person name="Li T."/>
            <person name="Hu X."/>
            <person name="Zhang T."/>
            <person name="Song X."/>
            <person name="Zhang H."/>
            <person name="Dai N."/>
            <person name="Sheng W."/>
            <person name="Hou X."/>
            <person name="Wei L."/>
        </authorList>
    </citation>
    <scope>NUCLEOTIDE SEQUENCE</scope>
    <source>
        <strain evidence="9">KEN1</strain>
        <tissue evidence="9">Leaf</tissue>
    </source>
</reference>
<dbReference type="InterPro" id="IPR050905">
    <property type="entry name" value="Plant_NBS-LRR"/>
</dbReference>
<dbReference type="PANTHER" id="PTHR33463:SF202">
    <property type="entry name" value="NB-ARC DOMAIN-CONTAINING PROTEIN"/>
    <property type="match status" value="1"/>
</dbReference>
<keyword evidence="2" id="KW-0433">Leucine-rich repeat</keyword>
<dbReference type="Pfam" id="PF13855">
    <property type="entry name" value="LRR_8"/>
    <property type="match status" value="1"/>
</dbReference>
<protein>
    <submittedName>
        <fullName evidence="9">Disease resistance protein</fullName>
    </submittedName>
</protein>
<dbReference type="InterPro" id="IPR032675">
    <property type="entry name" value="LRR_dom_sf"/>
</dbReference>
<dbReference type="InterPro" id="IPR036388">
    <property type="entry name" value="WH-like_DNA-bd_sf"/>
</dbReference>
<evidence type="ECO:0000256" key="2">
    <source>
        <dbReference type="ARBA" id="ARBA00022614"/>
    </source>
</evidence>
<dbReference type="PRINTS" id="PR00364">
    <property type="entry name" value="DISEASERSIST"/>
</dbReference>
<dbReference type="GO" id="GO:0005524">
    <property type="term" value="F:ATP binding"/>
    <property type="evidence" value="ECO:0007669"/>
    <property type="project" value="UniProtKB-KW"/>
</dbReference>
<evidence type="ECO:0000256" key="3">
    <source>
        <dbReference type="ARBA" id="ARBA00022737"/>
    </source>
</evidence>
<dbReference type="InterPro" id="IPR001611">
    <property type="entry name" value="Leu-rich_rpt"/>
</dbReference>
<keyword evidence="4" id="KW-0547">Nucleotide-binding</keyword>
<dbReference type="SUPFAM" id="SSF52540">
    <property type="entry name" value="P-loop containing nucleoside triphosphate hydrolases"/>
    <property type="match status" value="1"/>
</dbReference>
<dbReference type="PANTHER" id="PTHR33463">
    <property type="entry name" value="NB-ARC DOMAIN-CONTAINING PROTEIN-RELATED"/>
    <property type="match status" value="1"/>
</dbReference>
<comment type="caution">
    <text evidence="9">The sequence shown here is derived from an EMBL/GenBank/DDBJ whole genome shotgun (WGS) entry which is preliminary data.</text>
</comment>
<keyword evidence="6" id="KW-0067">ATP-binding</keyword>
<dbReference type="Gene3D" id="1.10.8.430">
    <property type="entry name" value="Helical domain of apoptotic protease-activating factors"/>
    <property type="match status" value="1"/>
</dbReference>
<organism evidence="9">
    <name type="scientific">Sesamum latifolium</name>
    <dbReference type="NCBI Taxonomy" id="2727402"/>
    <lineage>
        <taxon>Eukaryota</taxon>
        <taxon>Viridiplantae</taxon>
        <taxon>Streptophyta</taxon>
        <taxon>Embryophyta</taxon>
        <taxon>Tracheophyta</taxon>
        <taxon>Spermatophyta</taxon>
        <taxon>Magnoliopsida</taxon>
        <taxon>eudicotyledons</taxon>
        <taxon>Gunneridae</taxon>
        <taxon>Pentapetalae</taxon>
        <taxon>asterids</taxon>
        <taxon>lamiids</taxon>
        <taxon>Lamiales</taxon>
        <taxon>Pedaliaceae</taxon>
        <taxon>Sesamum</taxon>
    </lineage>
</organism>
<evidence type="ECO:0000256" key="6">
    <source>
        <dbReference type="ARBA" id="ARBA00022840"/>
    </source>
</evidence>
<reference evidence="9" key="2">
    <citation type="journal article" date="2024" name="Plant">
        <title>Genomic evolution and insights into agronomic trait innovations of Sesamum species.</title>
        <authorList>
            <person name="Miao H."/>
            <person name="Wang L."/>
            <person name="Qu L."/>
            <person name="Liu H."/>
            <person name="Sun Y."/>
            <person name="Le M."/>
            <person name="Wang Q."/>
            <person name="Wei S."/>
            <person name="Zheng Y."/>
            <person name="Lin W."/>
            <person name="Duan Y."/>
            <person name="Cao H."/>
            <person name="Xiong S."/>
            <person name="Wang X."/>
            <person name="Wei L."/>
            <person name="Li C."/>
            <person name="Ma Q."/>
            <person name="Ju M."/>
            <person name="Zhao R."/>
            <person name="Li G."/>
            <person name="Mu C."/>
            <person name="Tian Q."/>
            <person name="Mei H."/>
            <person name="Zhang T."/>
            <person name="Gao T."/>
            <person name="Zhang H."/>
        </authorList>
    </citation>
    <scope>NUCLEOTIDE SEQUENCE</scope>
    <source>
        <strain evidence="9">KEN1</strain>
    </source>
</reference>
<comment type="similarity">
    <text evidence="1">Belongs to the disease resistance NB-LRR family.</text>
</comment>
<dbReference type="Pfam" id="PF23559">
    <property type="entry name" value="WHD_DRP"/>
    <property type="match status" value="1"/>
</dbReference>
<evidence type="ECO:0000259" key="8">
    <source>
        <dbReference type="Pfam" id="PF23559"/>
    </source>
</evidence>
<sequence length="704" mass="79080">MEDLIHRRNQLREHLAMSAAAGLHSHTPSQVRDWLGQVNRLEDHVHSLKDDLVVRARNSACSVSLCCTNLSGQVARRLGEARKLSSDAGEFPQGEGMAAPDPSVIRTEYIPAPTIDDQPTSSRNMAKVMDLLSRQDVKSIGIWGMGGVGKTTLVKNINNKLTNSSPNSPSFSIVIWITVSNKTRETELELKKVQKLIADRLKLTLTDESMETRASKLHARLMMEKTFLLILDDVWDPIDLDLVGIPAPHVHKGGKLILTTRFSNVCLQMTEVTLKIEVLNEEEAWRLFCRSAGEVATSEEVEPLARAITKECAGLPLAIDVVGASLRGKRMIELWNDALNALRRSEPLIRGRIEDRVYNPIKWSYDLLPNECIKSCFLFSCLFPEDFEIDVNTLVRYWLAEGLLEEHHDIEEVMDRGVAIIETLEDCSLLEHVRRSTVKIHDVIRDVSVWISSSLEGECKSLVRSGIGLHKMRKDELLTKSYKRVSFMDNQMRELPDALGDCSTTSTLLLQRNNMLEEIPGQFLLAFKSLKILDLSECMGIKSLPALDRLIELRALLLDNCRRLETLPPVGGLAKLQVFVCSQTRITALPQGMEKLSSLKLLDLSYNSLTVIPVGTMSCLSNLEYLDIRGNDKLKFMGETGDTSTQFEEILSNERLIDLFIDVENSACTLERTNTLLNRIKKFKRNFLLVSAVVLPNLLLADIP</sequence>
<dbReference type="InterPro" id="IPR002182">
    <property type="entry name" value="NB-ARC"/>
</dbReference>
<dbReference type="Pfam" id="PF00931">
    <property type="entry name" value="NB-ARC"/>
    <property type="match status" value="1"/>
</dbReference>
<feature type="domain" description="Disease resistance protein winged helix" evidence="8">
    <location>
        <begin position="382"/>
        <end position="447"/>
    </location>
</feature>
<gene>
    <name evidence="9" type="ORF">Slati_0340600</name>
</gene>
<dbReference type="InterPro" id="IPR042197">
    <property type="entry name" value="Apaf_helical"/>
</dbReference>
<keyword evidence="3" id="KW-0677">Repeat</keyword>
<dbReference type="InterPro" id="IPR027417">
    <property type="entry name" value="P-loop_NTPase"/>
</dbReference>
<dbReference type="FunFam" id="1.10.8.430:FF:000003">
    <property type="entry name" value="Probable disease resistance protein At5g66910"/>
    <property type="match status" value="1"/>
</dbReference>
<evidence type="ECO:0000259" key="7">
    <source>
        <dbReference type="Pfam" id="PF00931"/>
    </source>
</evidence>
<dbReference type="SUPFAM" id="SSF52058">
    <property type="entry name" value="L domain-like"/>
    <property type="match status" value="1"/>
</dbReference>
<accession>A0AAW2YFU0</accession>
<keyword evidence="5" id="KW-0611">Plant defense</keyword>
<evidence type="ECO:0000256" key="5">
    <source>
        <dbReference type="ARBA" id="ARBA00022821"/>
    </source>
</evidence>
<evidence type="ECO:0000313" key="9">
    <source>
        <dbReference type="EMBL" id="KAL0464530.1"/>
    </source>
</evidence>
<name>A0AAW2YFU0_9LAMI</name>
<feature type="domain" description="NB-ARC" evidence="7">
    <location>
        <begin position="124"/>
        <end position="294"/>
    </location>
</feature>